<evidence type="ECO:0008006" key="4">
    <source>
        <dbReference type="Google" id="ProtNLM"/>
    </source>
</evidence>
<evidence type="ECO:0000256" key="1">
    <source>
        <dbReference type="SAM" id="MobiDB-lite"/>
    </source>
</evidence>
<dbReference type="EMBL" id="SMBH01000002">
    <property type="protein sequence ID" value="TCU18929.1"/>
    <property type="molecule type" value="Genomic_DNA"/>
</dbReference>
<sequence>MDPAAIARFFDTIETKLGDHSKTSMLSTHPGTPDRKEAIPKYAGDAD</sequence>
<name>A0A4R3QDB3_RHISU</name>
<feature type="region of interest" description="Disordered" evidence="1">
    <location>
        <begin position="19"/>
        <end position="47"/>
    </location>
</feature>
<protein>
    <recommendedName>
        <fullName evidence="4">Peptidase M48-like protein</fullName>
    </recommendedName>
</protein>
<evidence type="ECO:0000313" key="3">
    <source>
        <dbReference type="Proteomes" id="UP000294576"/>
    </source>
</evidence>
<comment type="caution">
    <text evidence="2">The sequence shown here is derived from an EMBL/GenBank/DDBJ whole genome shotgun (WGS) entry which is preliminary data.</text>
</comment>
<accession>A0A4R3QDB3</accession>
<organism evidence="2 3">
    <name type="scientific">Rhizobium sullae</name>
    <name type="common">Rhizobium hedysari</name>
    <dbReference type="NCBI Taxonomy" id="50338"/>
    <lineage>
        <taxon>Bacteria</taxon>
        <taxon>Pseudomonadati</taxon>
        <taxon>Pseudomonadota</taxon>
        <taxon>Alphaproteobacteria</taxon>
        <taxon>Hyphomicrobiales</taxon>
        <taxon>Rhizobiaceae</taxon>
        <taxon>Rhizobium/Agrobacterium group</taxon>
        <taxon>Rhizobium</taxon>
    </lineage>
</organism>
<evidence type="ECO:0000313" key="2">
    <source>
        <dbReference type="EMBL" id="TCU18929.1"/>
    </source>
</evidence>
<reference evidence="2 3" key="1">
    <citation type="submission" date="2019-03" db="EMBL/GenBank/DDBJ databases">
        <title>Genomic Encyclopedia of Type Strains, Phase IV (KMG-V): Genome sequencing to study the core and pangenomes of soil and plant-associated prokaryotes.</title>
        <authorList>
            <person name="Whitman W."/>
        </authorList>
    </citation>
    <scope>NUCLEOTIDE SEQUENCE [LARGE SCALE GENOMIC DNA]</scope>
    <source>
        <strain evidence="2 3">Hc14</strain>
    </source>
</reference>
<dbReference type="AlphaFoldDB" id="A0A4R3QDB3"/>
<dbReference type="Proteomes" id="UP000294576">
    <property type="component" value="Unassembled WGS sequence"/>
</dbReference>
<gene>
    <name evidence="2" type="ORF">EV132_102157</name>
</gene>
<proteinExistence type="predicted"/>